<evidence type="ECO:0000259" key="5">
    <source>
        <dbReference type="Pfam" id="PF14881"/>
    </source>
</evidence>
<accession>A0AA39F373</accession>
<comment type="caution">
    <text evidence="6">The sequence shown here is derived from an EMBL/GenBank/DDBJ whole genome shotgun (WGS) entry which is preliminary data.</text>
</comment>
<keyword evidence="7" id="KW-1185">Reference proteome</keyword>
<dbReference type="Proteomes" id="UP001168972">
    <property type="component" value="Unassembled WGS sequence"/>
</dbReference>
<dbReference type="InterPro" id="IPR036525">
    <property type="entry name" value="Tubulin/FtsZ_GTPase_sf"/>
</dbReference>
<dbReference type="Pfam" id="PF14881">
    <property type="entry name" value="Tubulin_3"/>
    <property type="match status" value="1"/>
</dbReference>
<comment type="similarity">
    <text evidence="2">Belongs to the misato family.</text>
</comment>
<keyword evidence="3" id="KW-0496">Mitochondrion</keyword>
<comment type="subcellular location">
    <subcellularLocation>
        <location evidence="1">Mitochondrion</location>
    </subcellularLocation>
</comment>
<dbReference type="InterPro" id="IPR019605">
    <property type="entry name" value="Misato_II_tubulin-like"/>
</dbReference>
<dbReference type="GO" id="GO:0005739">
    <property type="term" value="C:mitochondrion"/>
    <property type="evidence" value="ECO:0007669"/>
    <property type="project" value="UniProtKB-SubCell"/>
</dbReference>
<evidence type="ECO:0000256" key="2">
    <source>
        <dbReference type="ARBA" id="ARBA00008507"/>
    </source>
</evidence>
<dbReference type="InterPro" id="IPR029209">
    <property type="entry name" value="DML1/Misato_tubulin"/>
</dbReference>
<evidence type="ECO:0000259" key="4">
    <source>
        <dbReference type="Pfam" id="PF10644"/>
    </source>
</evidence>
<reference evidence="6" key="2">
    <citation type="submission" date="2023-03" db="EMBL/GenBank/DDBJ databases">
        <authorList>
            <person name="Inwood S.N."/>
            <person name="Skelly J.G."/>
            <person name="Guhlin J."/>
            <person name="Harrop T.W.R."/>
            <person name="Goldson S.G."/>
            <person name="Dearden P.K."/>
        </authorList>
    </citation>
    <scope>NUCLEOTIDE SEQUENCE</scope>
    <source>
        <strain evidence="6">Lincoln</strain>
        <tissue evidence="6">Whole body</tissue>
    </source>
</reference>
<dbReference type="PANTHER" id="PTHR13391">
    <property type="entry name" value="MITOCHONDRIAL DISTRIBUTION REGULATOR MISATO"/>
    <property type="match status" value="1"/>
</dbReference>
<evidence type="ECO:0000313" key="7">
    <source>
        <dbReference type="Proteomes" id="UP001168972"/>
    </source>
</evidence>
<proteinExistence type="inferred from homology"/>
<evidence type="ECO:0000256" key="3">
    <source>
        <dbReference type="ARBA" id="ARBA00023128"/>
    </source>
</evidence>
<feature type="domain" description="DML1/Misato tubulin" evidence="5">
    <location>
        <begin position="132"/>
        <end position="315"/>
    </location>
</feature>
<dbReference type="SUPFAM" id="SSF52490">
    <property type="entry name" value="Tubulin nucleotide-binding domain-like"/>
    <property type="match status" value="1"/>
</dbReference>
<evidence type="ECO:0000256" key="1">
    <source>
        <dbReference type="ARBA" id="ARBA00004173"/>
    </source>
</evidence>
<name>A0AA39F373_MICHY</name>
<evidence type="ECO:0008006" key="8">
    <source>
        <dbReference type="Google" id="ProtNLM"/>
    </source>
</evidence>
<feature type="domain" description="Misato Segment II tubulin-like" evidence="4">
    <location>
        <begin position="4"/>
        <end position="116"/>
    </location>
</feature>
<dbReference type="GO" id="GO:0007005">
    <property type="term" value="P:mitochondrion organization"/>
    <property type="evidence" value="ECO:0007669"/>
    <property type="project" value="InterPro"/>
</dbReference>
<evidence type="ECO:0000313" key="6">
    <source>
        <dbReference type="EMBL" id="KAK0162096.1"/>
    </source>
</evidence>
<dbReference type="Pfam" id="PF10644">
    <property type="entry name" value="Misat_Tub_SegII"/>
    <property type="match status" value="1"/>
</dbReference>
<protein>
    <recommendedName>
        <fullName evidence="8">Protein misato</fullName>
    </recommendedName>
</protein>
<dbReference type="CDD" id="cd06060">
    <property type="entry name" value="misato"/>
    <property type="match status" value="1"/>
</dbReference>
<dbReference type="Gene3D" id="3.40.50.1440">
    <property type="entry name" value="Tubulin/FtsZ, GTPase domain"/>
    <property type="match status" value="1"/>
</dbReference>
<reference evidence="6" key="1">
    <citation type="journal article" date="2023" name="bioRxiv">
        <title>Scaffold-level genome assemblies of two parasitoid biocontrol wasps reveal the parthenogenesis mechanism and an associated novel virus.</title>
        <authorList>
            <person name="Inwood S."/>
            <person name="Skelly J."/>
            <person name="Guhlin J."/>
            <person name="Harrop T."/>
            <person name="Goldson S."/>
            <person name="Dearden P."/>
        </authorList>
    </citation>
    <scope>NUCLEOTIDE SEQUENCE</scope>
    <source>
        <strain evidence="6">Lincoln</strain>
        <tissue evidence="6">Whole body</tissue>
    </source>
</reference>
<dbReference type="EMBL" id="JAQQBR010001834">
    <property type="protein sequence ID" value="KAK0162096.1"/>
    <property type="molecule type" value="Genomic_DNA"/>
</dbReference>
<sequence>MNTREIITIQLGHYANFVGTHWWNLQEGNFSYDPAAKTEINHDVLYREGENQKGVVTYTPRLLIVDLKGSLGYLNEHGSLYDEPNADPSMCLWDNDNIEITSEESTSKPPFIQTLDEPTLKLPDDSIDFENQIDSWVDYLVPRFHPRTVNIIKEYEHKSSNRSFDIFNYGKDLWQTDTFTDNFSDKIRQYAEECDLMQGFQLLMDSTDGFAGLGASCVEHLRDEYGKSILAFPLISNDPNETSTAADLIKAVNIAMCWRELCEHASLFSPLSCSEDGWSSSSNQRSMDNINYNLKLKYHTSALLATALDTISLRYRHKLHCLSALSDLCADLNKMGRKAVATSLNLPFPMTIKSDLIDVLDEMEDPLWTSLTPNCKISGDESMQSLALRGVSEDRLKRPMIEAQKQMNKPAYRCSTVHEMMSMYLAYRCHASATYLTTVEAPLKVPKPFPKFFNNNVHENGDIAKWPVGEDVKSVPVLAGLHSGNYLRDMYDTLHTKVSRIKNIKRFPTLQDSGLEQDDFIEMLDHLLTCKESYEDIYI</sequence>
<dbReference type="PANTHER" id="PTHR13391:SF0">
    <property type="entry name" value="PROTEIN MISATO HOMOLOG 1"/>
    <property type="match status" value="1"/>
</dbReference>
<gene>
    <name evidence="6" type="ORF">PV327_008461</name>
</gene>
<dbReference type="InterPro" id="IPR049942">
    <property type="entry name" value="DML1/Misato"/>
</dbReference>
<dbReference type="AlphaFoldDB" id="A0AA39F373"/>
<organism evidence="6 7">
    <name type="scientific">Microctonus hyperodae</name>
    <name type="common">Parasitoid wasp</name>
    <dbReference type="NCBI Taxonomy" id="165561"/>
    <lineage>
        <taxon>Eukaryota</taxon>
        <taxon>Metazoa</taxon>
        <taxon>Ecdysozoa</taxon>
        <taxon>Arthropoda</taxon>
        <taxon>Hexapoda</taxon>
        <taxon>Insecta</taxon>
        <taxon>Pterygota</taxon>
        <taxon>Neoptera</taxon>
        <taxon>Endopterygota</taxon>
        <taxon>Hymenoptera</taxon>
        <taxon>Apocrita</taxon>
        <taxon>Ichneumonoidea</taxon>
        <taxon>Braconidae</taxon>
        <taxon>Euphorinae</taxon>
        <taxon>Microctonus</taxon>
    </lineage>
</organism>